<keyword evidence="1" id="KW-1133">Transmembrane helix</keyword>
<keyword evidence="1" id="KW-0472">Membrane</keyword>
<feature type="transmembrane region" description="Helical" evidence="1">
    <location>
        <begin position="135"/>
        <end position="153"/>
    </location>
</feature>
<feature type="transmembrane region" description="Helical" evidence="1">
    <location>
        <begin position="6"/>
        <end position="29"/>
    </location>
</feature>
<sequence>METLKLEVLMLLMLLCVIAGCGLSIQTVINSRLRSYVGSPFFASMVSFLVGTFSLILVTFLTGNPFFIDVDIFLNTPWWLWMGGLFGVIALTTNILLFPHLGGVQTVIMPIFGQIIMGILIDSFGWFNAPLISFSWNRGVGLILVLMGIILAVTMSKTRYYPEPQSKSEPNMIWLWRLLGIFAGMLGAMQTAVNGQLGRILHSPLQAALVSFIGGALALLIFVGVKEGRFHRIFETTQKHMPWWLWLGGLLGAAFVFMGVVLMPIVGTGTTVILALLGMISGSLLVDQYGILGAPRKPVYGIQILGLIILFLGVALIRLW</sequence>
<dbReference type="EMBL" id="AJSX01000022">
    <property type="protein sequence ID" value="EIJ70161.1"/>
    <property type="molecule type" value="Genomic_DNA"/>
</dbReference>
<evidence type="ECO:0000313" key="2">
    <source>
        <dbReference type="EMBL" id="EIJ70161.1"/>
    </source>
</evidence>
<feature type="transmembrane region" description="Helical" evidence="1">
    <location>
        <begin position="111"/>
        <end position="129"/>
    </location>
</feature>
<protein>
    <submittedName>
        <fullName evidence="2">PF04657 family protein</fullName>
    </submittedName>
</protein>
<dbReference type="eggNOG" id="COG3238">
    <property type="taxonomic scope" value="Bacteria"/>
</dbReference>
<gene>
    <name evidence="2" type="ORF">HMPREF1052_1541</name>
</gene>
<dbReference type="Proteomes" id="UP000006457">
    <property type="component" value="Unassembled WGS sequence"/>
</dbReference>
<feature type="transmembrane region" description="Helical" evidence="1">
    <location>
        <begin position="205"/>
        <end position="223"/>
    </location>
</feature>
<dbReference type="PATRIC" id="fig|1095749.3.peg.871"/>
<dbReference type="PROSITE" id="PS51257">
    <property type="entry name" value="PROKAR_LIPOPROTEIN"/>
    <property type="match status" value="1"/>
</dbReference>
<dbReference type="GO" id="GO:0005886">
    <property type="term" value="C:plasma membrane"/>
    <property type="evidence" value="ECO:0007669"/>
    <property type="project" value="TreeGrafter"/>
</dbReference>
<feature type="transmembrane region" description="Helical" evidence="1">
    <location>
        <begin position="243"/>
        <end position="266"/>
    </location>
</feature>
<dbReference type="AlphaFoldDB" id="I3DEL8"/>
<feature type="transmembrane region" description="Helical" evidence="1">
    <location>
        <begin position="78"/>
        <end position="99"/>
    </location>
</feature>
<dbReference type="PANTHER" id="PTHR34821">
    <property type="entry name" value="INNER MEMBRANE PROTEIN YDCZ"/>
    <property type="match status" value="1"/>
</dbReference>
<keyword evidence="3" id="KW-1185">Reference proteome</keyword>
<organism evidence="2 3">
    <name type="scientific">Pasteurella bettyae CCUG 2042</name>
    <dbReference type="NCBI Taxonomy" id="1095749"/>
    <lineage>
        <taxon>Bacteria</taxon>
        <taxon>Pseudomonadati</taxon>
        <taxon>Pseudomonadota</taxon>
        <taxon>Gammaproteobacteria</taxon>
        <taxon>Pasteurellales</taxon>
        <taxon>Pasteurellaceae</taxon>
        <taxon>Pasteurella</taxon>
    </lineage>
</organism>
<dbReference type="InterPro" id="IPR006750">
    <property type="entry name" value="YdcZ"/>
</dbReference>
<comment type="caution">
    <text evidence="2">The sequence shown here is derived from an EMBL/GenBank/DDBJ whole genome shotgun (WGS) entry which is preliminary data.</text>
</comment>
<evidence type="ECO:0000313" key="3">
    <source>
        <dbReference type="Proteomes" id="UP000006457"/>
    </source>
</evidence>
<feature type="transmembrane region" description="Helical" evidence="1">
    <location>
        <begin position="41"/>
        <end position="66"/>
    </location>
</feature>
<accession>I3DEL8</accession>
<proteinExistence type="predicted"/>
<feature type="transmembrane region" description="Helical" evidence="1">
    <location>
        <begin position="272"/>
        <end position="292"/>
    </location>
</feature>
<dbReference type="RefSeq" id="WP_005760111.1">
    <property type="nucleotide sequence ID" value="NZ_AJSX01000022.1"/>
</dbReference>
<feature type="transmembrane region" description="Helical" evidence="1">
    <location>
        <begin position="299"/>
        <end position="319"/>
    </location>
</feature>
<evidence type="ECO:0000256" key="1">
    <source>
        <dbReference type="SAM" id="Phobius"/>
    </source>
</evidence>
<reference evidence="2 3" key="1">
    <citation type="submission" date="2012-03" db="EMBL/GenBank/DDBJ databases">
        <authorList>
            <person name="Harkins D.M."/>
            <person name="Madupu R."/>
            <person name="Durkin A.S."/>
            <person name="Torralba M."/>
            <person name="Methe B."/>
            <person name="Sutton G.G."/>
            <person name="Nelson K.E."/>
        </authorList>
    </citation>
    <scope>NUCLEOTIDE SEQUENCE [LARGE SCALE GENOMIC DNA]</scope>
    <source>
        <strain evidence="2 3">CCUG 2042</strain>
    </source>
</reference>
<dbReference type="PANTHER" id="PTHR34821:SF2">
    <property type="entry name" value="INNER MEMBRANE PROTEIN YDCZ"/>
    <property type="match status" value="1"/>
</dbReference>
<feature type="transmembrane region" description="Helical" evidence="1">
    <location>
        <begin position="174"/>
        <end position="193"/>
    </location>
</feature>
<keyword evidence="1" id="KW-0812">Transmembrane</keyword>
<name>I3DEL8_9PAST</name>
<dbReference type="Pfam" id="PF04657">
    <property type="entry name" value="DMT_YdcZ"/>
    <property type="match status" value="2"/>
</dbReference>